<dbReference type="Pfam" id="PF00158">
    <property type="entry name" value="Sigma54_activat"/>
    <property type="match status" value="1"/>
</dbReference>
<dbReference type="InterPro" id="IPR025662">
    <property type="entry name" value="Sigma_54_int_dom_ATP-bd_1"/>
</dbReference>
<dbReference type="PROSITE" id="PS00688">
    <property type="entry name" value="SIGMA54_INTERACT_3"/>
    <property type="match status" value="1"/>
</dbReference>
<proteinExistence type="predicted"/>
<evidence type="ECO:0000256" key="6">
    <source>
        <dbReference type="PROSITE-ProRule" id="PRU00169"/>
    </source>
</evidence>
<dbReference type="Pfam" id="PF25601">
    <property type="entry name" value="AAA_lid_14"/>
    <property type="match status" value="1"/>
</dbReference>
<dbReference type="InterPro" id="IPR058031">
    <property type="entry name" value="AAA_lid_NorR"/>
</dbReference>
<evidence type="ECO:0000313" key="10">
    <source>
        <dbReference type="Proteomes" id="UP000033121"/>
    </source>
</evidence>
<dbReference type="SMART" id="SM00448">
    <property type="entry name" value="REC"/>
    <property type="match status" value="1"/>
</dbReference>
<evidence type="ECO:0000256" key="2">
    <source>
        <dbReference type="ARBA" id="ARBA00022840"/>
    </source>
</evidence>
<comment type="caution">
    <text evidence="9">The sequence shown here is derived from an EMBL/GenBank/DDBJ whole genome shotgun (WGS) entry which is preliminary data.</text>
</comment>
<dbReference type="InterPro" id="IPR025943">
    <property type="entry name" value="Sigma_54_int_dom_ATP-bd_2"/>
</dbReference>
<dbReference type="OrthoDB" id="9782110at2"/>
<dbReference type="InterPro" id="IPR025944">
    <property type="entry name" value="Sigma_54_int_dom_CS"/>
</dbReference>
<keyword evidence="2" id="KW-0067">ATP-binding</keyword>
<accession>A0A0E9N2Q9</accession>
<evidence type="ECO:0000259" key="7">
    <source>
        <dbReference type="PROSITE" id="PS50045"/>
    </source>
</evidence>
<dbReference type="InterPro" id="IPR011006">
    <property type="entry name" value="CheY-like_superfamily"/>
</dbReference>
<evidence type="ECO:0000256" key="5">
    <source>
        <dbReference type="ARBA" id="ARBA00023163"/>
    </source>
</evidence>
<protein>
    <submittedName>
        <fullName evidence="9">Putative two-component response regulator</fullName>
    </submittedName>
</protein>
<dbReference type="InterPro" id="IPR027417">
    <property type="entry name" value="P-loop_NTPase"/>
</dbReference>
<dbReference type="SUPFAM" id="SSF52540">
    <property type="entry name" value="P-loop containing nucleoside triphosphate hydrolases"/>
    <property type="match status" value="1"/>
</dbReference>
<sequence>MKKILIVEDQFVEAANLERMLVKAGYSVCGIARSVKAALDILNSVRPDFVLLDIYLKGDQTGIELAGILKEQGIPFLYLSANSNKSTLDAAKATRPYGFLVKPFREQDVLAMMEIAAYQQENRHQPAAIGGSPETQVADIVGGSEALQQTLRLTGIVAPSDTTVLILGESGTGKEKIASALHLLSRRKNNPFIKVNCAAMPASLVESILFGHEKGAFTGATSRAIGKFEQAHGGTIFLDEIGEMLPEVQVKILRVLQEKEIERIGGRELIKTDVRVIAATNRNLETEVAEGRFRMDLYYRLNVFPIQVAPLRERKQDIIALTEHFIRQYCQIEGREPIQLQPALREKLLGWHWPGNIRELENVVKRIVLLGAESGSDFIHYSGNNIAPVAASQTLQENERAYIISTLKQCNGKISGAGGAAQLLNLPASTLESKMKKLGITKEDYAPATGSGN</sequence>
<dbReference type="SMART" id="SM00382">
    <property type="entry name" value="AAA"/>
    <property type="match status" value="1"/>
</dbReference>
<dbReference type="PROSITE" id="PS50110">
    <property type="entry name" value="RESPONSE_REGULATORY"/>
    <property type="match status" value="1"/>
</dbReference>
<dbReference type="PANTHER" id="PTHR32071">
    <property type="entry name" value="TRANSCRIPTIONAL REGULATORY PROTEIN"/>
    <property type="match status" value="1"/>
</dbReference>
<keyword evidence="3" id="KW-0805">Transcription regulation</keyword>
<feature type="domain" description="Sigma-54 factor interaction" evidence="7">
    <location>
        <begin position="140"/>
        <end position="369"/>
    </location>
</feature>
<dbReference type="Gene3D" id="3.40.50.2300">
    <property type="match status" value="1"/>
</dbReference>
<dbReference type="InterPro" id="IPR003593">
    <property type="entry name" value="AAA+_ATPase"/>
</dbReference>
<dbReference type="PROSITE" id="PS00675">
    <property type="entry name" value="SIGMA54_INTERACT_1"/>
    <property type="match status" value="1"/>
</dbReference>
<dbReference type="PROSITE" id="PS00676">
    <property type="entry name" value="SIGMA54_INTERACT_2"/>
    <property type="match status" value="1"/>
</dbReference>
<gene>
    <name evidence="9" type="ORF">FPE01S_03_01230</name>
</gene>
<dbReference type="RefSeq" id="WP_046370059.1">
    <property type="nucleotide sequence ID" value="NZ_BBWV01000003.1"/>
</dbReference>
<keyword evidence="6" id="KW-0597">Phosphoprotein</keyword>
<dbReference type="GO" id="GO:0006355">
    <property type="term" value="P:regulation of DNA-templated transcription"/>
    <property type="evidence" value="ECO:0007669"/>
    <property type="project" value="InterPro"/>
</dbReference>
<dbReference type="InterPro" id="IPR001789">
    <property type="entry name" value="Sig_transdc_resp-reg_receiver"/>
</dbReference>
<reference evidence="9 10" key="1">
    <citation type="submission" date="2015-04" db="EMBL/GenBank/DDBJ databases">
        <title>Whole genome shotgun sequence of Flavihumibacter petaseus NBRC 106054.</title>
        <authorList>
            <person name="Miyazawa S."/>
            <person name="Hosoyama A."/>
            <person name="Hashimoto M."/>
            <person name="Noguchi M."/>
            <person name="Tsuchikane K."/>
            <person name="Ohji S."/>
            <person name="Yamazoe A."/>
            <person name="Ichikawa N."/>
            <person name="Kimura A."/>
            <person name="Fujita N."/>
        </authorList>
    </citation>
    <scope>NUCLEOTIDE SEQUENCE [LARGE SCALE GENOMIC DNA]</scope>
    <source>
        <strain evidence="9 10">NBRC 106054</strain>
    </source>
</reference>
<keyword evidence="1" id="KW-0547">Nucleotide-binding</keyword>
<feature type="modified residue" description="4-aspartylphosphate" evidence="6">
    <location>
        <position position="53"/>
    </location>
</feature>
<keyword evidence="10" id="KW-1185">Reference proteome</keyword>
<dbReference type="SUPFAM" id="SSF46689">
    <property type="entry name" value="Homeodomain-like"/>
    <property type="match status" value="1"/>
</dbReference>
<dbReference type="FunFam" id="3.40.50.300:FF:000006">
    <property type="entry name" value="DNA-binding transcriptional regulator NtrC"/>
    <property type="match status" value="1"/>
</dbReference>
<feature type="domain" description="Response regulatory" evidence="8">
    <location>
        <begin position="3"/>
        <end position="117"/>
    </location>
</feature>
<keyword evidence="4" id="KW-0238">DNA-binding</keyword>
<evidence type="ECO:0000259" key="8">
    <source>
        <dbReference type="PROSITE" id="PS50110"/>
    </source>
</evidence>
<evidence type="ECO:0000256" key="3">
    <source>
        <dbReference type="ARBA" id="ARBA00023015"/>
    </source>
</evidence>
<evidence type="ECO:0000313" key="9">
    <source>
        <dbReference type="EMBL" id="GAO44083.1"/>
    </source>
</evidence>
<dbReference type="SUPFAM" id="SSF52172">
    <property type="entry name" value="CheY-like"/>
    <property type="match status" value="1"/>
</dbReference>
<dbReference type="GO" id="GO:0005524">
    <property type="term" value="F:ATP binding"/>
    <property type="evidence" value="ECO:0007669"/>
    <property type="project" value="UniProtKB-KW"/>
</dbReference>
<keyword evidence="5" id="KW-0804">Transcription</keyword>
<dbReference type="GO" id="GO:0003677">
    <property type="term" value="F:DNA binding"/>
    <property type="evidence" value="ECO:0007669"/>
    <property type="project" value="UniProtKB-KW"/>
</dbReference>
<name>A0A0E9N2Q9_9BACT</name>
<evidence type="ECO:0000256" key="1">
    <source>
        <dbReference type="ARBA" id="ARBA00022741"/>
    </source>
</evidence>
<dbReference type="STRING" id="1220578.FPE01S_03_01230"/>
<dbReference type="AlphaFoldDB" id="A0A0E9N2Q9"/>
<dbReference type="InterPro" id="IPR002078">
    <property type="entry name" value="Sigma_54_int"/>
</dbReference>
<dbReference type="CDD" id="cd00009">
    <property type="entry name" value="AAA"/>
    <property type="match status" value="1"/>
</dbReference>
<dbReference type="Proteomes" id="UP000033121">
    <property type="component" value="Unassembled WGS sequence"/>
</dbReference>
<dbReference type="Pfam" id="PF00072">
    <property type="entry name" value="Response_reg"/>
    <property type="match status" value="1"/>
</dbReference>
<dbReference type="Gene3D" id="3.40.50.300">
    <property type="entry name" value="P-loop containing nucleotide triphosphate hydrolases"/>
    <property type="match status" value="1"/>
</dbReference>
<evidence type="ECO:0000256" key="4">
    <source>
        <dbReference type="ARBA" id="ARBA00023125"/>
    </source>
</evidence>
<dbReference type="Gene3D" id="1.10.10.60">
    <property type="entry name" value="Homeodomain-like"/>
    <property type="match status" value="1"/>
</dbReference>
<dbReference type="EMBL" id="BBWV01000003">
    <property type="protein sequence ID" value="GAO44083.1"/>
    <property type="molecule type" value="Genomic_DNA"/>
</dbReference>
<dbReference type="GO" id="GO:0000160">
    <property type="term" value="P:phosphorelay signal transduction system"/>
    <property type="evidence" value="ECO:0007669"/>
    <property type="project" value="InterPro"/>
</dbReference>
<dbReference type="PANTHER" id="PTHR32071:SF117">
    <property type="entry name" value="PTS-DEPENDENT DIHYDROXYACETONE KINASE OPERON REGULATORY PROTEIN-RELATED"/>
    <property type="match status" value="1"/>
</dbReference>
<dbReference type="CDD" id="cd17534">
    <property type="entry name" value="REC_DC-like"/>
    <property type="match status" value="1"/>
</dbReference>
<dbReference type="InterPro" id="IPR009057">
    <property type="entry name" value="Homeodomain-like_sf"/>
</dbReference>
<dbReference type="PROSITE" id="PS50045">
    <property type="entry name" value="SIGMA54_INTERACT_4"/>
    <property type="match status" value="1"/>
</dbReference>
<organism evidence="9 10">
    <name type="scientific">Flavihumibacter petaseus NBRC 106054</name>
    <dbReference type="NCBI Taxonomy" id="1220578"/>
    <lineage>
        <taxon>Bacteria</taxon>
        <taxon>Pseudomonadati</taxon>
        <taxon>Bacteroidota</taxon>
        <taxon>Chitinophagia</taxon>
        <taxon>Chitinophagales</taxon>
        <taxon>Chitinophagaceae</taxon>
        <taxon>Flavihumibacter</taxon>
    </lineage>
</organism>
<dbReference type="Gene3D" id="1.10.8.60">
    <property type="match status" value="1"/>
</dbReference>